<dbReference type="PANTHER" id="PTHR48047">
    <property type="entry name" value="GLYCOSYLTRANSFERASE"/>
    <property type="match status" value="1"/>
</dbReference>
<evidence type="ECO:0000313" key="3">
    <source>
        <dbReference type="Proteomes" id="UP001161247"/>
    </source>
</evidence>
<organism evidence="2 3">
    <name type="scientific">Oldenlandia corymbosa var. corymbosa</name>
    <dbReference type="NCBI Taxonomy" id="529605"/>
    <lineage>
        <taxon>Eukaryota</taxon>
        <taxon>Viridiplantae</taxon>
        <taxon>Streptophyta</taxon>
        <taxon>Embryophyta</taxon>
        <taxon>Tracheophyta</taxon>
        <taxon>Spermatophyta</taxon>
        <taxon>Magnoliopsida</taxon>
        <taxon>eudicotyledons</taxon>
        <taxon>Gunneridae</taxon>
        <taxon>Pentapetalae</taxon>
        <taxon>asterids</taxon>
        <taxon>lamiids</taxon>
        <taxon>Gentianales</taxon>
        <taxon>Rubiaceae</taxon>
        <taxon>Rubioideae</taxon>
        <taxon>Spermacoceae</taxon>
        <taxon>Hedyotis-Oldenlandia complex</taxon>
        <taxon>Oldenlandia</taxon>
    </lineage>
</organism>
<gene>
    <name evidence="2" type="ORF">OLC1_LOCUS8270</name>
</gene>
<keyword evidence="3" id="KW-1185">Reference proteome</keyword>
<dbReference type="Proteomes" id="UP001161247">
    <property type="component" value="Chromosome 3"/>
</dbReference>
<dbReference type="Gene3D" id="3.40.50.2000">
    <property type="entry name" value="Glycogen Phosphorylase B"/>
    <property type="match status" value="1"/>
</dbReference>
<proteinExistence type="inferred from homology"/>
<dbReference type="PANTHER" id="PTHR48047:SF229">
    <property type="entry name" value="UDP-GLYCOSYLTRANSFERASE 73C3-RELATED"/>
    <property type="match status" value="1"/>
</dbReference>
<protein>
    <submittedName>
        <fullName evidence="2">OLC1v1034433C1</fullName>
    </submittedName>
</protein>
<sequence>MANQKQPHFVLIPFMAQGHMIPSVDLGRMLARRGVIITIFTTPVNAKRFDSVLAQAVGTGLPIHVIQIDFPAAENGLPEGCECFDMLTSVESTLKFFAACKMLQPSVEQKLKELKPSPSCILADMNHTWANQVAEKFGIPRLIFQGFCCLTLLCKHNLSKFKELDDIISDSEYFTVPDMPHQIELTKAQTAGLDRPLVPQWKDLHKEIEEAENGSLGVVVNTFEELEPDFIAWYRKATGEQNVHHIRRCGACAAKEMVTLPSFYVSVKKDDWGKG</sequence>
<dbReference type="SUPFAM" id="SSF53756">
    <property type="entry name" value="UDP-Glycosyltransferase/glycogen phosphorylase"/>
    <property type="match status" value="1"/>
</dbReference>
<reference evidence="2" key="1">
    <citation type="submission" date="2023-03" db="EMBL/GenBank/DDBJ databases">
        <authorList>
            <person name="Julca I."/>
        </authorList>
    </citation>
    <scope>NUCLEOTIDE SEQUENCE</scope>
</reference>
<dbReference type="AlphaFoldDB" id="A0AAV1CT78"/>
<evidence type="ECO:0000256" key="1">
    <source>
        <dbReference type="ARBA" id="ARBA00009995"/>
    </source>
</evidence>
<evidence type="ECO:0000313" key="2">
    <source>
        <dbReference type="EMBL" id="CAI9097914.1"/>
    </source>
</evidence>
<accession>A0AAV1CT78</accession>
<dbReference type="GO" id="GO:0035251">
    <property type="term" value="F:UDP-glucosyltransferase activity"/>
    <property type="evidence" value="ECO:0007669"/>
    <property type="project" value="TreeGrafter"/>
</dbReference>
<name>A0AAV1CT78_OLDCO</name>
<comment type="similarity">
    <text evidence="1">Belongs to the UDP-glycosyltransferase family.</text>
</comment>
<dbReference type="EMBL" id="OX459120">
    <property type="protein sequence ID" value="CAI9097914.1"/>
    <property type="molecule type" value="Genomic_DNA"/>
</dbReference>